<dbReference type="InterPro" id="IPR036779">
    <property type="entry name" value="LysM_dom_sf"/>
</dbReference>
<dbReference type="InterPro" id="IPR003646">
    <property type="entry name" value="SH3-like_bac-type"/>
</dbReference>
<dbReference type="Pfam" id="PF01476">
    <property type="entry name" value="LysM"/>
    <property type="match status" value="1"/>
</dbReference>
<dbReference type="Gene3D" id="3.20.20.80">
    <property type="entry name" value="Glycosidases"/>
    <property type="match status" value="1"/>
</dbReference>
<keyword evidence="5" id="KW-0732">Signal</keyword>
<feature type="region of interest" description="Disordered" evidence="4">
    <location>
        <begin position="226"/>
        <end position="249"/>
    </location>
</feature>
<comment type="similarity">
    <text evidence="1">Belongs to the glycosyl hydrolase 25 family.</text>
</comment>
<dbReference type="Pfam" id="PF01183">
    <property type="entry name" value="Glyco_hydro_25"/>
    <property type="match status" value="1"/>
</dbReference>
<accession>A0AAC9UNJ0</accession>
<sequence length="379" mass="40946">MKNKLKMTLVALLAAFLLLPIGAVSAAKGDQGPDWAKYQGMAGKFGHTSDKFAIAQIGGSYGGTYIDQLTYSGQVQSGLNNGLRMHTYLWYGVGGSTDLGAKALDYYLPKIQTPKGSIVALDYEDGASGDMAANTDAILYGMRRIAQAGYTPMYYSYKPYTLAHVDYKRIIAEFPNSLWIAAYPNYLVTPKPNYAVFPTMDGVALYQFTSTYVAGGLDGNVDLTGITDNGYGKQPTPPKPAPTPQPNPGVSNQDYVQTGTFTATTTINVRSGVANNSPVVATYAPGESLNYNHVYIVDGVVKGRYTSYSGQTCYASFGYIPGDSFGTRTTTASKRTYTIQYGDSFWSIANKLGVNMYTLVANNGKSINSWIYPGQTLTY</sequence>
<feature type="compositionally biased region" description="Pro residues" evidence="4">
    <location>
        <begin position="235"/>
        <end position="247"/>
    </location>
</feature>
<feature type="domain" description="LysM" evidence="6">
    <location>
        <begin position="335"/>
        <end position="379"/>
    </location>
</feature>
<dbReference type="AlphaFoldDB" id="A0AAC9UNJ0"/>
<feature type="signal peptide" evidence="5">
    <location>
        <begin position="1"/>
        <end position="26"/>
    </location>
</feature>
<dbReference type="GO" id="GO:0003796">
    <property type="term" value="F:lysozyme activity"/>
    <property type="evidence" value="ECO:0007669"/>
    <property type="project" value="InterPro"/>
</dbReference>
<evidence type="ECO:0000256" key="1">
    <source>
        <dbReference type="ARBA" id="ARBA00010646"/>
    </source>
</evidence>
<dbReference type="EMBL" id="CP022474">
    <property type="protein sequence ID" value="ASN59847.1"/>
    <property type="molecule type" value="Genomic_DNA"/>
</dbReference>
<feature type="chain" id="PRO_5042094554" evidence="5">
    <location>
        <begin position="27"/>
        <end position="379"/>
    </location>
</feature>
<keyword evidence="3" id="KW-0326">Glycosidase</keyword>
<evidence type="ECO:0000256" key="4">
    <source>
        <dbReference type="SAM" id="MobiDB-lite"/>
    </source>
</evidence>
<dbReference type="InterPro" id="IPR018077">
    <property type="entry name" value="Glyco_hydro_fam25_subgr"/>
</dbReference>
<evidence type="ECO:0000256" key="5">
    <source>
        <dbReference type="SAM" id="SignalP"/>
    </source>
</evidence>
<dbReference type="InterPro" id="IPR002053">
    <property type="entry name" value="Glyco_hydro_25"/>
</dbReference>
<protein>
    <submittedName>
        <fullName evidence="7">Endolysin</fullName>
    </submittedName>
</protein>
<dbReference type="SUPFAM" id="SSF51445">
    <property type="entry name" value="(Trans)glycosidases"/>
    <property type="match status" value="1"/>
</dbReference>
<dbReference type="GO" id="GO:0009253">
    <property type="term" value="P:peptidoglycan catabolic process"/>
    <property type="evidence" value="ECO:0007669"/>
    <property type="project" value="InterPro"/>
</dbReference>
<dbReference type="Pfam" id="PF08460">
    <property type="entry name" value="SH3_5"/>
    <property type="match status" value="1"/>
</dbReference>
<evidence type="ECO:0000256" key="3">
    <source>
        <dbReference type="ARBA" id="ARBA00023295"/>
    </source>
</evidence>
<evidence type="ECO:0000313" key="8">
    <source>
        <dbReference type="Proteomes" id="UP000199749"/>
    </source>
</evidence>
<dbReference type="RefSeq" id="WP_089556557.1">
    <property type="nucleotide sequence ID" value="NZ_CP022474.1"/>
</dbReference>
<keyword evidence="2" id="KW-0378">Hydrolase</keyword>
<dbReference type="PROSITE" id="PS51782">
    <property type="entry name" value="LYSM"/>
    <property type="match status" value="1"/>
</dbReference>
<dbReference type="Proteomes" id="UP000199749">
    <property type="component" value="Chromosome"/>
</dbReference>
<dbReference type="SUPFAM" id="SSF54106">
    <property type="entry name" value="LysM domain"/>
    <property type="match status" value="1"/>
</dbReference>
<dbReference type="SMART" id="SM00257">
    <property type="entry name" value="LysM"/>
    <property type="match status" value="1"/>
</dbReference>
<dbReference type="InterPro" id="IPR018392">
    <property type="entry name" value="LysM"/>
</dbReference>
<dbReference type="SMART" id="SM00641">
    <property type="entry name" value="Glyco_25"/>
    <property type="match status" value="1"/>
</dbReference>
<dbReference type="GO" id="GO:0016998">
    <property type="term" value="P:cell wall macromolecule catabolic process"/>
    <property type="evidence" value="ECO:0007669"/>
    <property type="project" value="InterPro"/>
</dbReference>
<name>A0AAC9UNJ0_LATCU</name>
<evidence type="ECO:0000256" key="2">
    <source>
        <dbReference type="ARBA" id="ARBA00022801"/>
    </source>
</evidence>
<reference evidence="7 8" key="1">
    <citation type="submission" date="2017-07" db="EMBL/GenBank/DDBJ databases">
        <title>Lactobacillus curvatus MRS6 whole genome.</title>
        <authorList>
            <person name="Jans C."/>
            <person name="Lagler S."/>
            <person name="Lacroix C."/>
            <person name="Meile L."/>
            <person name="Stevens M.J.A."/>
        </authorList>
    </citation>
    <scope>NUCLEOTIDE SEQUENCE [LARGE SCALE GENOMIC DNA]</scope>
    <source>
        <strain evidence="7 8">MRS6</strain>
    </source>
</reference>
<dbReference type="Gene3D" id="2.30.30.40">
    <property type="entry name" value="SH3 Domains"/>
    <property type="match status" value="1"/>
</dbReference>
<dbReference type="InterPro" id="IPR017853">
    <property type="entry name" value="GH"/>
</dbReference>
<evidence type="ECO:0000313" key="7">
    <source>
        <dbReference type="EMBL" id="ASN59847.1"/>
    </source>
</evidence>
<proteinExistence type="inferred from homology"/>
<organism evidence="7 8">
    <name type="scientific">Latilactobacillus curvatus</name>
    <name type="common">Lactobacillus curvatus</name>
    <dbReference type="NCBI Taxonomy" id="28038"/>
    <lineage>
        <taxon>Bacteria</taxon>
        <taxon>Bacillati</taxon>
        <taxon>Bacillota</taxon>
        <taxon>Bacilli</taxon>
        <taxon>Lactobacillales</taxon>
        <taxon>Lactobacillaceae</taxon>
        <taxon>Latilactobacillus</taxon>
    </lineage>
</organism>
<evidence type="ECO:0000259" key="6">
    <source>
        <dbReference type="PROSITE" id="PS51782"/>
    </source>
</evidence>
<dbReference type="Gene3D" id="3.10.350.10">
    <property type="entry name" value="LysM domain"/>
    <property type="match status" value="1"/>
</dbReference>
<gene>
    <name evidence="7" type="ORF">CG419_04050</name>
</gene>
<dbReference type="CDD" id="cd00118">
    <property type="entry name" value="LysM"/>
    <property type="match status" value="1"/>
</dbReference>